<feature type="transmembrane region" description="Helical" evidence="13">
    <location>
        <begin position="827"/>
        <end position="850"/>
    </location>
</feature>
<dbReference type="InterPro" id="IPR003439">
    <property type="entry name" value="ABC_transporter-like_ATP-bd"/>
</dbReference>
<keyword evidence="9 13" id="KW-1133">Transmembrane helix</keyword>
<keyword evidence="4" id="KW-1003">Cell membrane</keyword>
<keyword evidence="8" id="KW-0067">ATP-binding</keyword>
<dbReference type="PANTHER" id="PTHR43394:SF11">
    <property type="entry name" value="ATP-BINDING CASSETTE TRANSPORTER"/>
    <property type="match status" value="1"/>
</dbReference>
<dbReference type="Pfam" id="PF00664">
    <property type="entry name" value="ABC_membrane"/>
    <property type="match status" value="2"/>
</dbReference>
<evidence type="ECO:0000256" key="10">
    <source>
        <dbReference type="ARBA" id="ARBA00023136"/>
    </source>
</evidence>
<dbReference type="PROSITE" id="PS00211">
    <property type="entry name" value="ABC_TRANSPORTER_1"/>
    <property type="match status" value="2"/>
</dbReference>
<feature type="compositionally biased region" description="Polar residues" evidence="12">
    <location>
        <begin position="1"/>
        <end position="21"/>
    </location>
</feature>
<evidence type="ECO:0000256" key="2">
    <source>
        <dbReference type="ARBA" id="ARBA00007577"/>
    </source>
</evidence>
<evidence type="ECO:0000256" key="4">
    <source>
        <dbReference type="ARBA" id="ARBA00022475"/>
    </source>
</evidence>
<dbReference type="Gene3D" id="1.20.1560.10">
    <property type="entry name" value="ABC transporter type 1, transmembrane domain"/>
    <property type="match status" value="1"/>
</dbReference>
<comment type="caution">
    <text evidence="16">The sequence shown here is derived from an EMBL/GenBank/DDBJ whole genome shotgun (WGS) entry which is preliminary data.</text>
</comment>
<feature type="transmembrane region" description="Helical" evidence="13">
    <location>
        <begin position="115"/>
        <end position="137"/>
    </location>
</feature>
<evidence type="ECO:0000256" key="12">
    <source>
        <dbReference type="SAM" id="MobiDB-lite"/>
    </source>
</evidence>
<feature type="compositionally biased region" description="Polar residues" evidence="12">
    <location>
        <begin position="30"/>
        <end position="40"/>
    </location>
</feature>
<evidence type="ECO:0000256" key="5">
    <source>
        <dbReference type="ARBA" id="ARBA00022692"/>
    </source>
</evidence>
<keyword evidence="10 13" id="KW-0472">Membrane</keyword>
<dbReference type="SUPFAM" id="SSF52540">
    <property type="entry name" value="P-loop containing nucleoside triphosphate hydrolases"/>
    <property type="match status" value="2"/>
</dbReference>
<evidence type="ECO:0008006" key="18">
    <source>
        <dbReference type="Google" id="ProtNLM"/>
    </source>
</evidence>
<keyword evidence="11" id="KW-0325">Glycoprotein</keyword>
<evidence type="ECO:0000256" key="9">
    <source>
        <dbReference type="ARBA" id="ARBA00022989"/>
    </source>
</evidence>
<feature type="domain" description="ABC transporter" evidence="14">
    <location>
        <begin position="389"/>
        <end position="643"/>
    </location>
</feature>
<dbReference type="GO" id="GO:0016887">
    <property type="term" value="F:ATP hydrolysis activity"/>
    <property type="evidence" value="ECO:0007669"/>
    <property type="project" value="InterPro"/>
</dbReference>
<evidence type="ECO:0000313" key="16">
    <source>
        <dbReference type="EMBL" id="KAF9892618.1"/>
    </source>
</evidence>
<feature type="transmembrane region" description="Helical" evidence="13">
    <location>
        <begin position="856"/>
        <end position="876"/>
    </location>
</feature>
<evidence type="ECO:0000256" key="1">
    <source>
        <dbReference type="ARBA" id="ARBA00004651"/>
    </source>
</evidence>
<reference evidence="16" key="1">
    <citation type="journal article" date="2019" name="Beilstein J. Org. Chem.">
        <title>Nanangenines: drimane sesquiterpenoids as the dominant metabolite cohort of a novel Australian fungus, Aspergillus nanangensis.</title>
        <authorList>
            <person name="Lacey H.J."/>
            <person name="Gilchrist C.L.M."/>
            <person name="Crombie A."/>
            <person name="Kalaitzis J.A."/>
            <person name="Vuong D."/>
            <person name="Rutledge P.J."/>
            <person name="Turner P."/>
            <person name="Pitt J.I."/>
            <person name="Lacey E."/>
            <person name="Chooi Y.H."/>
            <person name="Piggott A.M."/>
        </authorList>
    </citation>
    <scope>NUCLEOTIDE SEQUENCE</scope>
    <source>
        <strain evidence="16">MST-FP2251</strain>
    </source>
</reference>
<dbReference type="Proteomes" id="UP001194746">
    <property type="component" value="Unassembled WGS sequence"/>
</dbReference>
<dbReference type="GO" id="GO:0005886">
    <property type="term" value="C:plasma membrane"/>
    <property type="evidence" value="ECO:0007669"/>
    <property type="project" value="UniProtKB-SubCell"/>
</dbReference>
<evidence type="ECO:0000256" key="7">
    <source>
        <dbReference type="ARBA" id="ARBA00022741"/>
    </source>
</evidence>
<feature type="transmembrane region" description="Helical" evidence="13">
    <location>
        <begin position="709"/>
        <end position="733"/>
    </location>
</feature>
<feature type="region of interest" description="Disordered" evidence="12">
    <location>
        <begin position="1"/>
        <end position="40"/>
    </location>
</feature>
<evidence type="ECO:0000256" key="6">
    <source>
        <dbReference type="ARBA" id="ARBA00022737"/>
    </source>
</evidence>
<evidence type="ECO:0000259" key="14">
    <source>
        <dbReference type="PROSITE" id="PS50893"/>
    </source>
</evidence>
<keyword evidence="17" id="KW-1185">Reference proteome</keyword>
<dbReference type="GO" id="GO:0090374">
    <property type="term" value="P:oligopeptide export from mitochondrion"/>
    <property type="evidence" value="ECO:0007669"/>
    <property type="project" value="TreeGrafter"/>
</dbReference>
<keyword evidence="6" id="KW-0677">Repeat</keyword>
<keyword evidence="3" id="KW-0813">Transport</keyword>
<dbReference type="FunFam" id="3.40.50.300:FF:001530">
    <property type="entry name" value="ABC multidrug transporter (Eurofung)"/>
    <property type="match status" value="1"/>
</dbReference>
<dbReference type="SMART" id="SM00382">
    <property type="entry name" value="AAA"/>
    <property type="match status" value="2"/>
</dbReference>
<evidence type="ECO:0000259" key="15">
    <source>
        <dbReference type="PROSITE" id="PS50929"/>
    </source>
</evidence>
<gene>
    <name evidence="16" type="ORF">FE257_001020</name>
</gene>
<evidence type="ECO:0000256" key="3">
    <source>
        <dbReference type="ARBA" id="ARBA00022448"/>
    </source>
</evidence>
<feature type="transmembrane region" description="Helical" evidence="13">
    <location>
        <begin position="58"/>
        <end position="83"/>
    </location>
</feature>
<dbReference type="InterPro" id="IPR017871">
    <property type="entry name" value="ABC_transporter-like_CS"/>
</dbReference>
<feature type="transmembrane region" description="Helical" evidence="13">
    <location>
        <begin position="935"/>
        <end position="959"/>
    </location>
</feature>
<feature type="transmembrane region" description="Helical" evidence="13">
    <location>
        <begin position="214"/>
        <end position="235"/>
    </location>
</feature>
<organism evidence="16 17">
    <name type="scientific">Aspergillus nanangensis</name>
    <dbReference type="NCBI Taxonomy" id="2582783"/>
    <lineage>
        <taxon>Eukaryota</taxon>
        <taxon>Fungi</taxon>
        <taxon>Dikarya</taxon>
        <taxon>Ascomycota</taxon>
        <taxon>Pezizomycotina</taxon>
        <taxon>Eurotiomycetes</taxon>
        <taxon>Eurotiomycetidae</taxon>
        <taxon>Eurotiales</taxon>
        <taxon>Aspergillaceae</taxon>
        <taxon>Aspergillus</taxon>
        <taxon>Aspergillus subgen. Circumdati</taxon>
    </lineage>
</organism>
<accession>A0AAD4GYH1</accession>
<dbReference type="CDD" id="cd18578">
    <property type="entry name" value="ABC_6TM_Pgp_ABCB1_D2_like"/>
    <property type="match status" value="1"/>
</dbReference>
<evidence type="ECO:0000256" key="13">
    <source>
        <dbReference type="SAM" id="Phobius"/>
    </source>
</evidence>
<feature type="domain" description="ABC transporter" evidence="14">
    <location>
        <begin position="1038"/>
        <end position="1286"/>
    </location>
</feature>
<sequence>MTSPSTGQQPPLVQETPSVAQNDAVDDGASPSTTEQATTPKSQGTYLRILSYGARNNGVFVILLGLLCSVASGVALPLMNIFFGKLFGDFNSYLLPGSTLDEGKFRSMISSSSLYIVYLFIGKFATTYIFMISFRFVSLEASSALRLEYLNALFALPISKLDEISVGAVTNAITSLSNTIQQSVSDRLGVLFQALALLIAAYAIAFRYSWSLTLVVSSAILFVMIGYSITVPFLVKGQSGIDKADEKHASIAADVFGSIRTVFSLGAETPLYRKYSKWIDEARNRGLKMSIVTGFHLAILFFAMYVNFGLALWFGLKQFRDGHIANLNTVITVFFSVLIVVAGLGNIAGPLVAISKAISASGPFFDVIDSEKVTAGGIKEPDVTSQADIEFQDVRFAYPTRPDMPILKGFNARFEKGKTTALVGPSGSGKSTIVALIERWYDLLPSDGKESTDGGQICLDNHNIKELDTRWWRTQIGLVQQEPFLFNDSIYKNVSLGLIGSKWENEAEALKMELVVAACKEAYADEFIQRMPLGYDTIVGEGGMTLSGGQRQRIAIARSIVRQPPILILDEATSSIDVRGEKIVQEALNRVSRDRTTIMIAHRLSTVRKANKIIVMKDGVNLEEGSHEDLILKHGLYYDLVHAQHLEPLSDLSIGDSPSALEKTEDLARQDYSIEEKESLDEPEKGEPQKSIGFFRAMLVFLSEQRSNWILYVLVTASAVGAGAGFALQSWLFANMTQIFQFTGAKLMSSANFWASMFVVLASAMGIFYFVLGFTSNSLSMFMVSAYRKDYFLNIIRNSVPYYDREENSSGSLLSRLSTDPRQLQELFGINGVFPLVSIFSITGCVAISFSFGWKLAAVTFFAAMPFIFFAAFMRLRYEIMFESMNAEVYADSSKFATEAIRAFRTVTSLTMEKSIIERYAGLLKEQRHKALRKAWYATLVFAFSDSVELCAMALALWYGGTLIASHEADIVTFSVVYIAIIQGAQSCGQFLSFGPNIAQTKAAGNRILAARAVLDQQLQSVSAEPLTFSGRDSDASVEIKGVSFSYATRSATTFRNLNIPIESGQFVALVGPSGCGKSTIISLLERFYDPTQGNILFGGRDVRSIDIRSYRRAISLVAQEPKLFDGSIRENILLGLEDEADLTSDENIVQACKDAEIHDFIMSLPEGYSTELGVNAQASLSGGQRQRLCIARALIRKPRLLLLDEATSSLDSQSEKVVQGALERLAAKRSLTIIAVAHRLATIQKADRIFVFGESRVGEGSEIVEQGSHLELLRAKGAYWQMCQAQALDR</sequence>
<keyword evidence="7" id="KW-0547">Nucleotide-binding</keyword>
<dbReference type="InterPro" id="IPR027417">
    <property type="entry name" value="P-loop_NTPase"/>
</dbReference>
<dbReference type="InterPro" id="IPR011527">
    <property type="entry name" value="ABC1_TM_dom"/>
</dbReference>
<evidence type="ECO:0000256" key="11">
    <source>
        <dbReference type="ARBA" id="ARBA00023180"/>
    </source>
</evidence>
<dbReference type="PROSITE" id="PS50893">
    <property type="entry name" value="ABC_TRANSPORTER_2"/>
    <property type="match status" value="2"/>
</dbReference>
<dbReference type="InterPro" id="IPR003593">
    <property type="entry name" value="AAA+_ATPase"/>
</dbReference>
<dbReference type="PROSITE" id="PS50929">
    <property type="entry name" value="ABC_TM1F"/>
    <property type="match status" value="2"/>
</dbReference>
<dbReference type="GO" id="GO:0005743">
    <property type="term" value="C:mitochondrial inner membrane"/>
    <property type="evidence" value="ECO:0007669"/>
    <property type="project" value="TreeGrafter"/>
</dbReference>
<keyword evidence="5 13" id="KW-0812">Transmembrane</keyword>
<reference evidence="16" key="2">
    <citation type="submission" date="2020-02" db="EMBL/GenBank/DDBJ databases">
        <authorList>
            <person name="Gilchrist C.L.M."/>
            <person name="Chooi Y.-H."/>
        </authorList>
    </citation>
    <scope>NUCLEOTIDE SEQUENCE</scope>
    <source>
        <strain evidence="16">MST-FP2251</strain>
    </source>
</reference>
<protein>
    <recommendedName>
        <fullName evidence="18">ABC multidrug transporter</fullName>
    </recommendedName>
</protein>
<evidence type="ECO:0000313" key="17">
    <source>
        <dbReference type="Proteomes" id="UP001194746"/>
    </source>
</evidence>
<dbReference type="GO" id="GO:0015421">
    <property type="term" value="F:ABC-type oligopeptide transporter activity"/>
    <property type="evidence" value="ECO:0007669"/>
    <property type="project" value="TreeGrafter"/>
</dbReference>
<dbReference type="FunFam" id="3.40.50.300:FF:000913">
    <property type="entry name" value="ABC multidrug transporter SitT"/>
    <property type="match status" value="1"/>
</dbReference>
<dbReference type="InterPro" id="IPR036640">
    <property type="entry name" value="ABC1_TM_sf"/>
</dbReference>
<dbReference type="SUPFAM" id="SSF90123">
    <property type="entry name" value="ABC transporter transmembrane region"/>
    <property type="match status" value="2"/>
</dbReference>
<comment type="similarity">
    <text evidence="2">Belongs to the ABC transporter superfamily. ABCB family. Multidrug resistance exporter (TC 3.A.1.201) subfamily.</text>
</comment>
<proteinExistence type="inferred from homology"/>
<feature type="domain" description="ABC transmembrane type-1" evidence="15">
    <location>
        <begin position="713"/>
        <end position="1000"/>
    </location>
</feature>
<feature type="transmembrane region" description="Helical" evidence="13">
    <location>
        <begin position="188"/>
        <end position="208"/>
    </location>
</feature>
<name>A0AAD4GYH1_ASPNN</name>
<feature type="transmembrane region" description="Helical" evidence="13">
    <location>
        <begin position="291"/>
        <end position="313"/>
    </location>
</feature>
<dbReference type="FunFam" id="1.20.1560.10:FF:000057">
    <property type="entry name" value="ABC multidrug transporter SitT"/>
    <property type="match status" value="1"/>
</dbReference>
<dbReference type="CDD" id="cd18577">
    <property type="entry name" value="ABC_6TM_Pgp_ABCB1_D1_like"/>
    <property type="match status" value="1"/>
</dbReference>
<feature type="transmembrane region" description="Helical" evidence="13">
    <location>
        <begin position="753"/>
        <end position="774"/>
    </location>
</feature>
<dbReference type="Gene3D" id="3.40.50.300">
    <property type="entry name" value="P-loop containing nucleotide triphosphate hydrolases"/>
    <property type="match status" value="2"/>
</dbReference>
<dbReference type="EMBL" id="VCAU01000011">
    <property type="protein sequence ID" value="KAF9892618.1"/>
    <property type="molecule type" value="Genomic_DNA"/>
</dbReference>
<dbReference type="PANTHER" id="PTHR43394">
    <property type="entry name" value="ATP-DEPENDENT PERMEASE MDL1, MITOCHONDRIAL"/>
    <property type="match status" value="1"/>
</dbReference>
<comment type="subcellular location">
    <subcellularLocation>
        <location evidence="1">Cell membrane</location>
        <topology evidence="1">Multi-pass membrane protein</topology>
    </subcellularLocation>
</comment>
<dbReference type="CDD" id="cd03249">
    <property type="entry name" value="ABC_MTABC3_MDL1_MDL2"/>
    <property type="match status" value="1"/>
</dbReference>
<dbReference type="InterPro" id="IPR039421">
    <property type="entry name" value="Type_1_exporter"/>
</dbReference>
<feature type="domain" description="ABC transmembrane type-1" evidence="15">
    <location>
        <begin position="63"/>
        <end position="356"/>
    </location>
</feature>
<evidence type="ECO:0000256" key="8">
    <source>
        <dbReference type="ARBA" id="ARBA00022840"/>
    </source>
</evidence>
<dbReference type="Pfam" id="PF00005">
    <property type="entry name" value="ABC_tran"/>
    <property type="match status" value="2"/>
</dbReference>
<dbReference type="GO" id="GO:0005524">
    <property type="term" value="F:ATP binding"/>
    <property type="evidence" value="ECO:0007669"/>
    <property type="project" value="UniProtKB-KW"/>
</dbReference>
<feature type="transmembrane region" description="Helical" evidence="13">
    <location>
        <begin position="333"/>
        <end position="354"/>
    </location>
</feature>